<keyword evidence="3" id="KW-1185">Reference proteome</keyword>
<evidence type="ECO:0000313" key="2">
    <source>
        <dbReference type="EMBL" id="KZV40516.1"/>
    </source>
</evidence>
<protein>
    <submittedName>
        <fullName evidence="2">Uncharacterized protein</fullName>
    </submittedName>
</protein>
<reference evidence="2 3" key="1">
    <citation type="journal article" date="2015" name="Proc. Natl. Acad. Sci. U.S.A.">
        <title>The resurrection genome of Boea hygrometrica: A blueprint for survival of dehydration.</title>
        <authorList>
            <person name="Xiao L."/>
            <person name="Yang G."/>
            <person name="Zhang L."/>
            <person name="Yang X."/>
            <person name="Zhao S."/>
            <person name="Ji Z."/>
            <person name="Zhou Q."/>
            <person name="Hu M."/>
            <person name="Wang Y."/>
            <person name="Chen M."/>
            <person name="Xu Y."/>
            <person name="Jin H."/>
            <person name="Xiao X."/>
            <person name="Hu G."/>
            <person name="Bao F."/>
            <person name="Hu Y."/>
            <person name="Wan P."/>
            <person name="Li L."/>
            <person name="Deng X."/>
            <person name="Kuang T."/>
            <person name="Xiang C."/>
            <person name="Zhu J.K."/>
            <person name="Oliver M.J."/>
            <person name="He Y."/>
        </authorList>
    </citation>
    <scope>NUCLEOTIDE SEQUENCE [LARGE SCALE GENOMIC DNA]</scope>
    <source>
        <strain evidence="3">cv. XS01</strain>
    </source>
</reference>
<evidence type="ECO:0000313" key="3">
    <source>
        <dbReference type="Proteomes" id="UP000250235"/>
    </source>
</evidence>
<dbReference type="EMBL" id="KQ999952">
    <property type="protein sequence ID" value="KZV40516.1"/>
    <property type="molecule type" value="Genomic_DNA"/>
</dbReference>
<gene>
    <name evidence="2" type="ORF">F511_37653</name>
</gene>
<organism evidence="2 3">
    <name type="scientific">Dorcoceras hygrometricum</name>
    <dbReference type="NCBI Taxonomy" id="472368"/>
    <lineage>
        <taxon>Eukaryota</taxon>
        <taxon>Viridiplantae</taxon>
        <taxon>Streptophyta</taxon>
        <taxon>Embryophyta</taxon>
        <taxon>Tracheophyta</taxon>
        <taxon>Spermatophyta</taxon>
        <taxon>Magnoliopsida</taxon>
        <taxon>eudicotyledons</taxon>
        <taxon>Gunneridae</taxon>
        <taxon>Pentapetalae</taxon>
        <taxon>asterids</taxon>
        <taxon>lamiids</taxon>
        <taxon>Lamiales</taxon>
        <taxon>Gesneriaceae</taxon>
        <taxon>Didymocarpoideae</taxon>
        <taxon>Trichosporeae</taxon>
        <taxon>Loxocarpinae</taxon>
        <taxon>Dorcoceras</taxon>
    </lineage>
</organism>
<feature type="region of interest" description="Disordered" evidence="1">
    <location>
        <begin position="139"/>
        <end position="161"/>
    </location>
</feature>
<evidence type="ECO:0000256" key="1">
    <source>
        <dbReference type="SAM" id="MobiDB-lite"/>
    </source>
</evidence>
<sequence length="161" mass="17623">MRGRVEIPHSHLPAGIISHHAPSGRGNGRLSCLMHLVFGCSVKASGSLPHFEHTPWPLIRCRSFGAMFEFLGSLFDCSLQLLSRNLGFTAGRGFNPAGGAPGGDFTCWAFGSLVFIECRIVVDLDYPLQKCQDEAEEEEAIQKRDNESEGLNPVLNSMANY</sequence>
<dbReference type="AlphaFoldDB" id="A0A2Z7C0V5"/>
<accession>A0A2Z7C0V5</accession>
<name>A0A2Z7C0V5_9LAMI</name>
<dbReference type="Proteomes" id="UP000250235">
    <property type="component" value="Unassembled WGS sequence"/>
</dbReference>
<proteinExistence type="predicted"/>